<protein>
    <submittedName>
        <fullName evidence="9">SusD family protein</fullName>
    </submittedName>
</protein>
<gene>
    <name evidence="9" type="ORF">HMPREF2531_02711</name>
</gene>
<dbReference type="PROSITE" id="PS51257">
    <property type="entry name" value="PROKAR_LIPOPROTEIN"/>
    <property type="match status" value="1"/>
</dbReference>
<dbReference type="InterPro" id="IPR033985">
    <property type="entry name" value="SusD-like_N"/>
</dbReference>
<evidence type="ECO:0000256" key="3">
    <source>
        <dbReference type="ARBA" id="ARBA00022729"/>
    </source>
</evidence>
<dbReference type="GO" id="GO:0009279">
    <property type="term" value="C:cell outer membrane"/>
    <property type="evidence" value="ECO:0007669"/>
    <property type="project" value="UniProtKB-SubCell"/>
</dbReference>
<name>A0A139LBN6_9BACE</name>
<dbReference type="InterPro" id="IPR011990">
    <property type="entry name" value="TPR-like_helical_dom_sf"/>
</dbReference>
<keyword evidence="5" id="KW-0998">Cell outer membrane</keyword>
<evidence type="ECO:0000259" key="7">
    <source>
        <dbReference type="Pfam" id="PF07980"/>
    </source>
</evidence>
<evidence type="ECO:0000313" key="10">
    <source>
        <dbReference type="Proteomes" id="UP000070319"/>
    </source>
</evidence>
<organism evidence="9">
    <name type="scientific">Bacteroides intestinalis</name>
    <dbReference type="NCBI Taxonomy" id="329854"/>
    <lineage>
        <taxon>Bacteria</taxon>
        <taxon>Pseudomonadati</taxon>
        <taxon>Bacteroidota</taxon>
        <taxon>Bacteroidia</taxon>
        <taxon>Bacteroidales</taxon>
        <taxon>Bacteroidaceae</taxon>
        <taxon>Bacteroides</taxon>
    </lineage>
</organism>
<dbReference type="InterPro" id="IPR012944">
    <property type="entry name" value="SusD_RagB_dom"/>
</dbReference>
<dbReference type="Pfam" id="PF14322">
    <property type="entry name" value="SusD-like_3"/>
    <property type="match status" value="1"/>
</dbReference>
<evidence type="ECO:0000256" key="2">
    <source>
        <dbReference type="ARBA" id="ARBA00006275"/>
    </source>
</evidence>
<feature type="domain" description="RagB/SusD" evidence="7">
    <location>
        <begin position="328"/>
        <end position="601"/>
    </location>
</feature>
<dbReference type="Gene3D" id="1.25.40.390">
    <property type="match status" value="1"/>
</dbReference>
<reference evidence="9 10" key="1">
    <citation type="submission" date="2016-02" db="EMBL/GenBank/DDBJ databases">
        <authorList>
            <person name="Wen L."/>
            <person name="He K."/>
            <person name="Yang H."/>
        </authorList>
    </citation>
    <scope>NUCLEOTIDE SEQUENCE [LARGE SCALE GENOMIC DNA]</scope>
    <source>
        <strain evidence="9 10">KLE1704</strain>
    </source>
</reference>
<evidence type="ECO:0000256" key="6">
    <source>
        <dbReference type="SAM" id="SignalP"/>
    </source>
</evidence>
<evidence type="ECO:0000259" key="8">
    <source>
        <dbReference type="Pfam" id="PF14322"/>
    </source>
</evidence>
<evidence type="ECO:0000256" key="5">
    <source>
        <dbReference type="ARBA" id="ARBA00023237"/>
    </source>
</evidence>
<dbReference type="PATRIC" id="fig|329854.7.peg.2763"/>
<evidence type="ECO:0000313" key="9">
    <source>
        <dbReference type="EMBL" id="KXT48845.1"/>
    </source>
</evidence>
<feature type="domain" description="SusD-like N-terminal" evidence="8">
    <location>
        <begin position="64"/>
        <end position="212"/>
    </location>
</feature>
<comment type="similarity">
    <text evidence="2">Belongs to the SusD family.</text>
</comment>
<keyword evidence="3 6" id="KW-0732">Signal</keyword>
<evidence type="ECO:0000256" key="1">
    <source>
        <dbReference type="ARBA" id="ARBA00004442"/>
    </source>
</evidence>
<evidence type="ECO:0000256" key="4">
    <source>
        <dbReference type="ARBA" id="ARBA00023136"/>
    </source>
</evidence>
<dbReference type="Proteomes" id="UP000070319">
    <property type="component" value="Unassembled WGS sequence"/>
</dbReference>
<comment type="caution">
    <text evidence="9">The sequence shown here is derived from an EMBL/GenBank/DDBJ whole genome shotgun (WGS) entry which is preliminary data.</text>
</comment>
<sequence>MKLKNIILSTAFLMAFSACDDLFEPAVENFKQPSDLENMPSWAVGLLGHAYIGNPLGENANNWSFTEVATDDAVSNDVNNGYRKMAAGAWRSDNTPGDLNRWQNLRASWQYLNQFLEISENVEWAKDPKASELFKMRFQGDAYGMRALYMYHLLLSCSGWADNGQLLGIPILTESETVDSDFNKPRNTFKECIELLNKDVERAVEMLPEEYGDLDEKTGMVPDKYAQMGVDIAYFNRVFGDHAKNRMSARVARAIRAQAALLAASPAYSEGSEVTWEEAANDMAEVLANLGSNPIAGIDPTGNKWYEDHSGIQNIKAGYNRPEILWRSNKNESADLEKAQYPPSLFGQGRVNPSQNLVDAFPAANGYPISDPKASYDPQNPYANRDPRLALYIIYNGCKAGASNSVITTAVDGNNNDAMNKFDGASTRTGYYLRKFLDMNVNANPSNTTNGFHIKPWIRYTEIFLGYAEAANEAWGPQGKGTHGYSAYDVIKAIRQRAGIGENGGDPYLESVKNDKDAMRDLIRNERRLELCFEGFRFWDLRRWKVDLSKLNETVKGMKITGTNYEVVEVEKRDYKDYMYYGPVPYGEILKFNALIQNKGW</sequence>
<dbReference type="Pfam" id="PF07980">
    <property type="entry name" value="SusD_RagB"/>
    <property type="match status" value="1"/>
</dbReference>
<dbReference type="SUPFAM" id="SSF48452">
    <property type="entry name" value="TPR-like"/>
    <property type="match status" value="1"/>
</dbReference>
<keyword evidence="4" id="KW-0472">Membrane</keyword>
<dbReference type="RefSeq" id="WP_061436528.1">
    <property type="nucleotide sequence ID" value="NZ_KQ968698.1"/>
</dbReference>
<comment type="subcellular location">
    <subcellularLocation>
        <location evidence="1">Cell outer membrane</location>
    </subcellularLocation>
</comment>
<dbReference type="AlphaFoldDB" id="A0A139LBN6"/>
<feature type="signal peptide" evidence="6">
    <location>
        <begin position="1"/>
        <end position="20"/>
    </location>
</feature>
<feature type="chain" id="PRO_5007487233" evidence="6">
    <location>
        <begin position="21"/>
        <end position="601"/>
    </location>
</feature>
<proteinExistence type="inferred from homology"/>
<accession>A0A139LBN6</accession>
<dbReference type="EMBL" id="LTDF01000094">
    <property type="protein sequence ID" value="KXT48845.1"/>
    <property type="molecule type" value="Genomic_DNA"/>
</dbReference>